<reference evidence="1" key="1">
    <citation type="journal article" date="2019" name="Sci. Rep.">
        <title>Draft genome of Tanacetum cinerariifolium, the natural source of mosquito coil.</title>
        <authorList>
            <person name="Yamashiro T."/>
            <person name="Shiraishi A."/>
            <person name="Satake H."/>
            <person name="Nakayama K."/>
        </authorList>
    </citation>
    <scope>NUCLEOTIDE SEQUENCE</scope>
</reference>
<dbReference type="AlphaFoldDB" id="A0A6L2KAH1"/>
<name>A0A6L2KAH1_TANCI</name>
<comment type="caution">
    <text evidence="1">The sequence shown here is derived from an EMBL/GenBank/DDBJ whole genome shotgun (WGS) entry which is preliminary data.</text>
</comment>
<gene>
    <name evidence="1" type="ORF">Tci_017937</name>
</gene>
<accession>A0A6L2KAH1</accession>
<dbReference type="EMBL" id="BKCJ010002058">
    <property type="protein sequence ID" value="GEU45959.1"/>
    <property type="molecule type" value="Genomic_DNA"/>
</dbReference>
<sequence length="322" mass="36964">MCNMVGQYIQKKEEEKQVEEEQAAKARYWKIPGFYDYDDDEDYTIAIIYKEPDNSLSMGDKHLDTVPTTESDKFIKSSVENLVPNPNISKKIHSNPLFDEEIISMKIDPHHLNAKSDLIESLLNRDSPIISSYLKIDSLFDEFADELTLLKSISLGINETDCDPEEETRFIKRLLIVTLMEEIDLSFTSDDPIPPRIKEDDYESKRDILILEELLSNDALSLLENKSFHFDIPSSSRPPAKPPDGNSGILNVKVMGDIFKHKVPMPRLMITQPTLVPNQEKSPKLLPYLDLEAFQPSAECPIMIYRRNTLILDVSFLHFYPP</sequence>
<organism evidence="1">
    <name type="scientific">Tanacetum cinerariifolium</name>
    <name type="common">Dalmatian daisy</name>
    <name type="synonym">Chrysanthemum cinerariifolium</name>
    <dbReference type="NCBI Taxonomy" id="118510"/>
    <lineage>
        <taxon>Eukaryota</taxon>
        <taxon>Viridiplantae</taxon>
        <taxon>Streptophyta</taxon>
        <taxon>Embryophyta</taxon>
        <taxon>Tracheophyta</taxon>
        <taxon>Spermatophyta</taxon>
        <taxon>Magnoliopsida</taxon>
        <taxon>eudicotyledons</taxon>
        <taxon>Gunneridae</taxon>
        <taxon>Pentapetalae</taxon>
        <taxon>asterids</taxon>
        <taxon>campanulids</taxon>
        <taxon>Asterales</taxon>
        <taxon>Asteraceae</taxon>
        <taxon>Asteroideae</taxon>
        <taxon>Anthemideae</taxon>
        <taxon>Anthemidinae</taxon>
        <taxon>Tanacetum</taxon>
    </lineage>
</organism>
<protein>
    <recommendedName>
        <fullName evidence="2">Reverse transcriptase domain-containing protein</fullName>
    </recommendedName>
</protein>
<evidence type="ECO:0000313" key="1">
    <source>
        <dbReference type="EMBL" id="GEU45959.1"/>
    </source>
</evidence>
<evidence type="ECO:0008006" key="2">
    <source>
        <dbReference type="Google" id="ProtNLM"/>
    </source>
</evidence>
<proteinExistence type="predicted"/>